<dbReference type="InterPro" id="IPR036754">
    <property type="entry name" value="YbaK/aa-tRNA-synt-asso_dom_sf"/>
</dbReference>
<proteinExistence type="inferred from homology"/>
<dbReference type="Pfam" id="PF04073">
    <property type="entry name" value="tRNA_edit"/>
    <property type="match status" value="1"/>
</dbReference>
<accession>A0A1I0DPY6</accession>
<dbReference type="OrthoDB" id="9798587at2"/>
<evidence type="ECO:0000259" key="2">
    <source>
        <dbReference type="Pfam" id="PF04073"/>
    </source>
</evidence>
<feature type="domain" description="YbaK/aminoacyl-tRNA synthetase-associated" evidence="2">
    <location>
        <begin position="39"/>
        <end position="164"/>
    </location>
</feature>
<evidence type="ECO:0000256" key="1">
    <source>
        <dbReference type="ARBA" id="ARBA00010201"/>
    </source>
</evidence>
<dbReference type="PANTHER" id="PTHR31423">
    <property type="entry name" value="YBAK DOMAIN-CONTAINING PROTEIN"/>
    <property type="match status" value="1"/>
</dbReference>
<dbReference type="RefSeq" id="WP_074649159.1">
    <property type="nucleotide sequence ID" value="NZ_FOIL01000013.1"/>
</dbReference>
<sequence>MELRIEQGRPQDETGRLPKEIRCYDLLDLLGIPFRRIDHEALYTMEACEEVDGAAGVVMCKNLFLCNRQKTDFYLLLMPGDKPFKTKELSGQIGSARLSFADAEYMERFLDITPGSVSVLGLMNDKEHRVRLLIDEDVLNAGEFGCHPCVNTSSLCMKTSDMVDKFLPAVDHGYTTVVLTGEA</sequence>
<evidence type="ECO:0000313" key="4">
    <source>
        <dbReference type="Proteomes" id="UP000199820"/>
    </source>
</evidence>
<reference evidence="3 4" key="1">
    <citation type="submission" date="2016-10" db="EMBL/GenBank/DDBJ databases">
        <authorList>
            <person name="de Groot N.N."/>
        </authorList>
    </citation>
    <scope>NUCLEOTIDE SEQUENCE [LARGE SCALE GENOMIC DNA]</scope>
    <source>
        <strain evidence="3 4">KH1P1</strain>
    </source>
</reference>
<gene>
    <name evidence="3" type="ORF">SAMN04487771_101334</name>
</gene>
<dbReference type="InterPro" id="IPR007214">
    <property type="entry name" value="YbaK/aa-tRNA-synth-assoc-dom"/>
</dbReference>
<protein>
    <submittedName>
        <fullName evidence="3">Ala-tRNA(Pro) deacylase</fullName>
    </submittedName>
</protein>
<name>A0A1I0DPY6_9FIRM</name>
<evidence type="ECO:0000313" key="3">
    <source>
        <dbReference type="EMBL" id="SET33791.1"/>
    </source>
</evidence>
<dbReference type="InterPro" id="IPR040285">
    <property type="entry name" value="ProX/PRXD1"/>
</dbReference>
<comment type="similarity">
    <text evidence="1">Belongs to the PRORSD1 family.</text>
</comment>
<dbReference type="eggNOG" id="COG3760">
    <property type="taxonomic scope" value="Bacteria"/>
</dbReference>
<dbReference type="GO" id="GO:0002161">
    <property type="term" value="F:aminoacyl-tRNA deacylase activity"/>
    <property type="evidence" value="ECO:0007669"/>
    <property type="project" value="InterPro"/>
</dbReference>
<dbReference type="EMBL" id="FOIL01000013">
    <property type="protein sequence ID" value="SET33791.1"/>
    <property type="molecule type" value="Genomic_DNA"/>
</dbReference>
<dbReference type="STRING" id="1526.SAMN02910262_01682"/>
<dbReference type="AlphaFoldDB" id="A0A1I0DPY6"/>
<keyword evidence="4" id="KW-1185">Reference proteome</keyword>
<organism evidence="3 4">
    <name type="scientific">[Clostridium] aminophilum</name>
    <dbReference type="NCBI Taxonomy" id="1526"/>
    <lineage>
        <taxon>Bacteria</taxon>
        <taxon>Bacillati</taxon>
        <taxon>Bacillota</taxon>
        <taxon>Clostridia</taxon>
        <taxon>Lachnospirales</taxon>
        <taxon>Lachnospiraceae</taxon>
    </lineage>
</organism>
<dbReference type="Proteomes" id="UP000199820">
    <property type="component" value="Unassembled WGS sequence"/>
</dbReference>
<dbReference type="Gene3D" id="3.90.960.10">
    <property type="entry name" value="YbaK/aminoacyl-tRNA synthetase-associated domain"/>
    <property type="match status" value="1"/>
</dbReference>
<dbReference type="PANTHER" id="PTHR31423:SF3">
    <property type="entry name" value="PROLYL-TRNA SYNTHETASE ASSOCIATED DOMAIN-CONTAINING PROTEIN 1-RELATED"/>
    <property type="match status" value="1"/>
</dbReference>
<dbReference type="SUPFAM" id="SSF55826">
    <property type="entry name" value="YbaK/ProRS associated domain"/>
    <property type="match status" value="1"/>
</dbReference>
<dbReference type="CDD" id="cd04335">
    <property type="entry name" value="PrdX_deacylase"/>
    <property type="match status" value="1"/>
</dbReference>